<comment type="caution">
    <text evidence="1">The sequence shown here is derived from an EMBL/GenBank/DDBJ whole genome shotgun (WGS) entry which is preliminary data.</text>
</comment>
<dbReference type="GO" id="GO:0005743">
    <property type="term" value="C:mitochondrial inner membrane"/>
    <property type="evidence" value="ECO:0007669"/>
    <property type="project" value="TreeGrafter"/>
</dbReference>
<dbReference type="EMBL" id="VCHE01000036">
    <property type="protein sequence ID" value="KAB2575127.1"/>
    <property type="molecule type" value="Genomic_DNA"/>
</dbReference>
<dbReference type="OrthoDB" id="2100652at2759"/>
<name>A0A5N5DBV7_9PEZI</name>
<dbReference type="InterPro" id="IPR014807">
    <property type="entry name" value="Coa1"/>
</dbReference>
<protein>
    <submittedName>
        <fullName evidence="1">Cytochrome c oxidase assembly factor 1</fullName>
    </submittedName>
</protein>
<dbReference type="Pfam" id="PF08695">
    <property type="entry name" value="Coa1"/>
    <property type="match status" value="1"/>
</dbReference>
<organism evidence="1 2">
    <name type="scientific">Lasiodiplodia theobromae</name>
    <dbReference type="NCBI Taxonomy" id="45133"/>
    <lineage>
        <taxon>Eukaryota</taxon>
        <taxon>Fungi</taxon>
        <taxon>Dikarya</taxon>
        <taxon>Ascomycota</taxon>
        <taxon>Pezizomycotina</taxon>
        <taxon>Dothideomycetes</taxon>
        <taxon>Dothideomycetes incertae sedis</taxon>
        <taxon>Botryosphaeriales</taxon>
        <taxon>Botryosphaeriaceae</taxon>
        <taxon>Lasiodiplodia</taxon>
    </lineage>
</organism>
<dbReference type="PANTHER" id="PTHR28523">
    <property type="entry name" value="CYTOCHROME C OXIDASE ASSEMBLY FACTOR 1"/>
    <property type="match status" value="1"/>
</dbReference>
<dbReference type="Proteomes" id="UP000325902">
    <property type="component" value="Unassembled WGS sequence"/>
</dbReference>
<dbReference type="PANTHER" id="PTHR28523:SF1">
    <property type="entry name" value="CYTOCHROME C OXIDASE ASSEMBLY FACTOR 1"/>
    <property type="match status" value="1"/>
</dbReference>
<dbReference type="GO" id="GO:0033617">
    <property type="term" value="P:mitochondrial respiratory chain complex IV assembly"/>
    <property type="evidence" value="ECO:0007669"/>
    <property type="project" value="InterPro"/>
</dbReference>
<evidence type="ECO:0000313" key="1">
    <source>
        <dbReference type="EMBL" id="KAB2575127.1"/>
    </source>
</evidence>
<accession>A0A5N5DBV7</accession>
<sequence>MSLRPFATSLLRPALRTNAAPTLRRTLIAAPKPGSGPLMTRRADRELPSVSTNSWRWTLTLPLFGVILAGSTAAIFNYQKQSSSVVESTMYALRTHPAAREALGGEIYFASRMPWISGTIDQLHGRIDISYGVKGRSGKGVMRFRSERLKRMGYFETLEWSLITDDGKTIQLLDVNGPDPFRRTADDDED</sequence>
<reference evidence="1 2" key="1">
    <citation type="journal article" date="2019" name="Sci. Rep.">
        <title>A multi-omics analysis of the grapevine pathogen Lasiodiplodia theobromae reveals that temperature affects the expression of virulence- and pathogenicity-related genes.</title>
        <authorList>
            <person name="Felix C."/>
            <person name="Meneses R."/>
            <person name="Goncalves M.F.M."/>
            <person name="Tilleman L."/>
            <person name="Duarte A.S."/>
            <person name="Jorrin-Novo J.V."/>
            <person name="Van de Peer Y."/>
            <person name="Deforce D."/>
            <person name="Van Nieuwerburgh F."/>
            <person name="Esteves A.C."/>
            <person name="Alves A."/>
        </authorList>
    </citation>
    <scope>NUCLEOTIDE SEQUENCE [LARGE SCALE GENOMIC DNA]</scope>
    <source>
        <strain evidence="1 2">LA-SOL3</strain>
    </source>
</reference>
<dbReference type="AlphaFoldDB" id="A0A5N5DBV7"/>
<proteinExistence type="predicted"/>
<dbReference type="InterPro" id="IPR042432">
    <property type="entry name" value="Coa1_fungi"/>
</dbReference>
<keyword evidence="2" id="KW-1185">Reference proteome</keyword>
<gene>
    <name evidence="1" type="primary">COA1</name>
    <name evidence="1" type="ORF">DBV05_g6219</name>
</gene>
<evidence type="ECO:0000313" key="2">
    <source>
        <dbReference type="Proteomes" id="UP000325902"/>
    </source>
</evidence>